<evidence type="ECO:0000256" key="1">
    <source>
        <dbReference type="SAM" id="SignalP"/>
    </source>
</evidence>
<dbReference type="Gene3D" id="2.30.60.10">
    <property type="entry name" value="Cyanovirin-N"/>
    <property type="match status" value="1"/>
</dbReference>
<organism evidence="2 3">
    <name type="scientific">Periconia macrospinosa</name>
    <dbReference type="NCBI Taxonomy" id="97972"/>
    <lineage>
        <taxon>Eukaryota</taxon>
        <taxon>Fungi</taxon>
        <taxon>Dikarya</taxon>
        <taxon>Ascomycota</taxon>
        <taxon>Pezizomycotina</taxon>
        <taxon>Dothideomycetes</taxon>
        <taxon>Pleosporomycetidae</taxon>
        <taxon>Pleosporales</taxon>
        <taxon>Massarineae</taxon>
        <taxon>Periconiaceae</taxon>
        <taxon>Periconia</taxon>
    </lineage>
</organism>
<dbReference type="EMBL" id="KZ805334">
    <property type="protein sequence ID" value="PVI03209.1"/>
    <property type="molecule type" value="Genomic_DNA"/>
</dbReference>
<dbReference type="STRING" id="97972.A0A2V1DYR8"/>
<evidence type="ECO:0000313" key="3">
    <source>
        <dbReference type="Proteomes" id="UP000244855"/>
    </source>
</evidence>
<keyword evidence="3" id="KW-1185">Reference proteome</keyword>
<gene>
    <name evidence="2" type="ORF">DM02DRAFT_698540</name>
</gene>
<reference evidence="2 3" key="1">
    <citation type="journal article" date="2018" name="Sci. Rep.">
        <title>Comparative genomics provides insights into the lifestyle and reveals functional heterogeneity of dark septate endophytic fungi.</title>
        <authorList>
            <person name="Knapp D.G."/>
            <person name="Nemeth J.B."/>
            <person name="Barry K."/>
            <person name="Hainaut M."/>
            <person name="Henrissat B."/>
            <person name="Johnson J."/>
            <person name="Kuo A."/>
            <person name="Lim J.H.P."/>
            <person name="Lipzen A."/>
            <person name="Nolan M."/>
            <person name="Ohm R.A."/>
            <person name="Tamas L."/>
            <person name="Grigoriev I.V."/>
            <person name="Spatafora J.W."/>
            <person name="Nagy L.G."/>
            <person name="Kovacs G.M."/>
        </authorList>
    </citation>
    <scope>NUCLEOTIDE SEQUENCE [LARGE SCALE GENOMIC DNA]</scope>
    <source>
        <strain evidence="2 3">DSE2036</strain>
    </source>
</reference>
<proteinExistence type="predicted"/>
<dbReference type="InterPro" id="IPR036673">
    <property type="entry name" value="Cyanovirin-N_sf"/>
</dbReference>
<evidence type="ECO:0000313" key="2">
    <source>
        <dbReference type="EMBL" id="PVI03209.1"/>
    </source>
</evidence>
<protein>
    <recommendedName>
        <fullName evidence="4">Cyanovirin-N domain-containing protein</fullName>
    </recommendedName>
</protein>
<feature type="signal peptide" evidence="1">
    <location>
        <begin position="1"/>
        <end position="20"/>
    </location>
</feature>
<evidence type="ECO:0008006" key="4">
    <source>
        <dbReference type="Google" id="ProtNLM"/>
    </source>
</evidence>
<feature type="chain" id="PRO_5016042431" description="Cyanovirin-N domain-containing protein" evidence="1">
    <location>
        <begin position="21"/>
        <end position="275"/>
    </location>
</feature>
<dbReference type="OrthoDB" id="4672515at2759"/>
<dbReference type="AlphaFoldDB" id="A0A2V1DYR8"/>
<keyword evidence="1" id="KW-0732">Signal</keyword>
<accession>A0A2V1DYR8</accession>
<sequence>MSIQTLLLGALALAPAAINAAPTATNAINDCINLRIHGWYLVGECLTGQDATTRIESSVLLHNIVTTKNDILQWGQDSKGIKRCEKCTVDSDLVLTCRCSELTYPAFGTVSSLKLSEHINVYSGFLLQDFKGPPKPPATVSSIKIPADNSYQIRQGGTTCFHPTKPEVCKNSPVQDAGKCSSSHTLISGAGEPLQCYSYYNPAYLNYPDSYFIFEYMAVSAVTPAAWEFLYYDNLECKGEPMRVATGSELNDNCLRFSDKLVYAFTAKPLWNADY</sequence>
<dbReference type="SUPFAM" id="SSF51322">
    <property type="entry name" value="Cyanovirin-N"/>
    <property type="match status" value="1"/>
</dbReference>
<name>A0A2V1DYR8_9PLEO</name>
<dbReference type="Proteomes" id="UP000244855">
    <property type="component" value="Unassembled WGS sequence"/>
</dbReference>